<accession>A0ABS8PYG6</accession>
<organism evidence="1 2">
    <name type="scientific">Niabella pedocola</name>
    <dbReference type="NCBI Taxonomy" id="1752077"/>
    <lineage>
        <taxon>Bacteria</taxon>
        <taxon>Pseudomonadati</taxon>
        <taxon>Bacteroidota</taxon>
        <taxon>Chitinophagia</taxon>
        <taxon>Chitinophagales</taxon>
        <taxon>Chitinophagaceae</taxon>
        <taxon>Niabella</taxon>
    </lineage>
</organism>
<keyword evidence="2" id="KW-1185">Reference proteome</keyword>
<evidence type="ECO:0000313" key="1">
    <source>
        <dbReference type="EMBL" id="MCD2425327.1"/>
    </source>
</evidence>
<dbReference type="Proteomes" id="UP001199816">
    <property type="component" value="Unassembled WGS sequence"/>
</dbReference>
<comment type="caution">
    <text evidence="1">The sequence shown here is derived from an EMBL/GenBank/DDBJ whole genome shotgun (WGS) entry which is preliminary data.</text>
</comment>
<gene>
    <name evidence="1" type="ORF">LQ567_21265</name>
</gene>
<dbReference type="EMBL" id="JAJNEC010000007">
    <property type="protein sequence ID" value="MCD2425327.1"/>
    <property type="molecule type" value="Genomic_DNA"/>
</dbReference>
<dbReference type="PANTHER" id="PTHR39961:SF1">
    <property type="entry name" value="DUF458 DOMAIN-CONTAINING PROTEIN"/>
    <property type="match status" value="1"/>
</dbReference>
<sequence length="160" mass="17740">MEQQPWQRFGGASLNEPIAEEVNNALVAEWKAGNTIQVCLGTDSQVKGTVIEFATVIVFVRKGKGAFLFLQRTMLRRQMSIRERMLMEVDKTVQLGLQLSAVLEKHGIIPELHIDINSSPVYKSNVAFSTAMGYISGMGWICRAKPYAFASSSCANKIVQ</sequence>
<dbReference type="RefSeq" id="WP_231007791.1">
    <property type="nucleotide sequence ID" value="NZ_JAJNEC010000007.1"/>
</dbReference>
<reference evidence="1 2" key="1">
    <citation type="submission" date="2021-11" db="EMBL/GenBank/DDBJ databases">
        <title>Genomic of Niabella pedocola.</title>
        <authorList>
            <person name="Wu T."/>
        </authorList>
    </citation>
    <scope>NUCLEOTIDE SEQUENCE [LARGE SCALE GENOMIC DNA]</scope>
    <source>
        <strain evidence="1 2">JCM 31011</strain>
    </source>
</reference>
<proteinExistence type="predicted"/>
<dbReference type="Pfam" id="PF04308">
    <property type="entry name" value="RNaseH_like"/>
    <property type="match status" value="1"/>
</dbReference>
<protein>
    <submittedName>
        <fullName evidence="1">Ribonuclease H-like YkuK family protein</fullName>
    </submittedName>
</protein>
<name>A0ABS8PYG6_9BACT</name>
<dbReference type="InterPro" id="IPR007405">
    <property type="entry name" value="Phage_KVP40_Orf299"/>
</dbReference>
<dbReference type="PANTHER" id="PTHR39961">
    <property type="entry name" value="HYPOTHETICAL CYTOSOLIC PROTEIN"/>
    <property type="match status" value="1"/>
</dbReference>
<evidence type="ECO:0000313" key="2">
    <source>
        <dbReference type="Proteomes" id="UP001199816"/>
    </source>
</evidence>